<evidence type="ECO:0000313" key="8">
    <source>
        <dbReference type="Proteomes" id="UP000216052"/>
    </source>
</evidence>
<accession>A0ABZ3JA88</accession>
<dbReference type="EMBL" id="CP155571">
    <property type="protein sequence ID" value="XFO75334.1"/>
    <property type="molecule type" value="Genomic_DNA"/>
</dbReference>
<dbReference type="Pfam" id="PF13458">
    <property type="entry name" value="Peripla_BP_6"/>
    <property type="match status" value="1"/>
</dbReference>
<proteinExistence type="inferred from homology"/>
<reference evidence="7" key="1">
    <citation type="submission" date="2024-05" db="EMBL/GenBank/DDBJ databases">
        <title>Isolation and characterization of Sporomusa carbonis sp. nov., a carboxydotrophic hydrogenogen in the genus of Sporomusa isolated from a charcoal burning pile.</title>
        <authorList>
            <person name="Boeer T."/>
            <person name="Rosenbaum F."/>
            <person name="Eysell L."/>
            <person name="Mueller V."/>
            <person name="Daniel R."/>
            <person name="Poehlein A."/>
        </authorList>
    </citation>
    <scope>NUCLEOTIDE SEQUENCE [LARGE SCALE GENOMIC DNA]</scope>
    <source>
        <strain evidence="7">DSM 3132</strain>
    </source>
</reference>
<evidence type="ECO:0000256" key="1">
    <source>
        <dbReference type="ARBA" id="ARBA00010062"/>
    </source>
</evidence>
<sequence>MRKYVKTVSVFVAVLMLSILLAGCGGSSTSSNSNASQKLKIGVVYELTGNTASYGKTSMNGAELAFKEINANGGVLGKQIELVVADNKGEPSEAANAMTKLITQDKVVAVTGFSVSSCGIAGGAVAEANKIPLVAASTTNPRVTLNESTGKAKDWVFRACFIDPLQGKVAANFALNTLKAKNVVILTDSSADYSKGLTQVFEESFTQGGGAIIAKEAFLQKDQDFKSILTKVKAANPDMVYLPAYYEEVGKLIKQARELGITAPFLGGDGWDSPKLIELAGPEALNHTYITNSFTVEDTSPRCKSFVEAYQKAYGILPDSTAVLAYDAAYILVDAIKRANSTDPEKIRQALAATKDIELATGKLSIDENHNAVKSVVILEYVNGKQTFKERINP</sequence>
<protein>
    <submittedName>
        <fullName evidence="7">Leucine-, isoleucine-, valine-, threonine-, and alanine-binding protein</fullName>
    </submittedName>
</protein>
<dbReference type="Gene3D" id="3.40.50.2300">
    <property type="match status" value="2"/>
</dbReference>
<dbReference type="CDD" id="cd06347">
    <property type="entry name" value="PBP1_ABC_LivK_ligand_binding-like"/>
    <property type="match status" value="1"/>
</dbReference>
<dbReference type="Proteomes" id="UP000216052">
    <property type="component" value="Chromosome"/>
</dbReference>
<dbReference type="SUPFAM" id="SSF53822">
    <property type="entry name" value="Periplasmic binding protein-like I"/>
    <property type="match status" value="1"/>
</dbReference>
<gene>
    <name evidence="7" type="primary">braC_3</name>
    <name evidence="7" type="ORF">SPACI_054530</name>
</gene>
<dbReference type="PANTHER" id="PTHR30483:SF6">
    <property type="entry name" value="PERIPLASMIC BINDING PROTEIN OF ABC TRANSPORTER FOR NATURAL AMINO ACIDS"/>
    <property type="match status" value="1"/>
</dbReference>
<feature type="signal peptide" evidence="5">
    <location>
        <begin position="1"/>
        <end position="22"/>
    </location>
</feature>
<name>A0ABZ3JA88_SPOA4</name>
<evidence type="ECO:0000256" key="5">
    <source>
        <dbReference type="SAM" id="SignalP"/>
    </source>
</evidence>
<organism evidence="7 8">
    <name type="scientific">Sporomusa acidovorans (strain ATCC 49682 / DSM 3132 / Mol)</name>
    <dbReference type="NCBI Taxonomy" id="1123286"/>
    <lineage>
        <taxon>Bacteria</taxon>
        <taxon>Bacillati</taxon>
        <taxon>Bacillota</taxon>
        <taxon>Negativicutes</taxon>
        <taxon>Selenomonadales</taxon>
        <taxon>Sporomusaceae</taxon>
        <taxon>Sporomusa</taxon>
    </lineage>
</organism>
<evidence type="ECO:0000256" key="4">
    <source>
        <dbReference type="ARBA" id="ARBA00022970"/>
    </source>
</evidence>
<keyword evidence="8" id="KW-1185">Reference proteome</keyword>
<dbReference type="PROSITE" id="PS51257">
    <property type="entry name" value="PROKAR_LIPOPROTEIN"/>
    <property type="match status" value="1"/>
</dbReference>
<dbReference type="InterPro" id="IPR028082">
    <property type="entry name" value="Peripla_BP_I"/>
</dbReference>
<dbReference type="RefSeq" id="WP_245692508.1">
    <property type="nucleotide sequence ID" value="NZ_CP155571.1"/>
</dbReference>
<evidence type="ECO:0000256" key="3">
    <source>
        <dbReference type="ARBA" id="ARBA00022729"/>
    </source>
</evidence>
<feature type="chain" id="PRO_5046449842" evidence="5">
    <location>
        <begin position="23"/>
        <end position="394"/>
    </location>
</feature>
<evidence type="ECO:0000313" key="7">
    <source>
        <dbReference type="EMBL" id="XFO75334.1"/>
    </source>
</evidence>
<dbReference type="PANTHER" id="PTHR30483">
    <property type="entry name" value="LEUCINE-SPECIFIC-BINDING PROTEIN"/>
    <property type="match status" value="1"/>
</dbReference>
<keyword evidence="2" id="KW-0813">Transport</keyword>
<dbReference type="PRINTS" id="PR00337">
    <property type="entry name" value="LEUILEVALBP"/>
</dbReference>
<comment type="similarity">
    <text evidence="1">Belongs to the leucine-binding protein family.</text>
</comment>
<evidence type="ECO:0000259" key="6">
    <source>
        <dbReference type="Pfam" id="PF13458"/>
    </source>
</evidence>
<keyword evidence="4" id="KW-0029">Amino-acid transport</keyword>
<dbReference type="InterPro" id="IPR000709">
    <property type="entry name" value="Leu_Ile_Val-bd"/>
</dbReference>
<dbReference type="InterPro" id="IPR051010">
    <property type="entry name" value="BCAA_transport"/>
</dbReference>
<keyword evidence="3 5" id="KW-0732">Signal</keyword>
<dbReference type="InterPro" id="IPR028081">
    <property type="entry name" value="Leu-bd"/>
</dbReference>
<feature type="domain" description="Leucine-binding protein" evidence="6">
    <location>
        <begin position="39"/>
        <end position="384"/>
    </location>
</feature>
<evidence type="ECO:0000256" key="2">
    <source>
        <dbReference type="ARBA" id="ARBA00022448"/>
    </source>
</evidence>